<evidence type="ECO:0000256" key="4">
    <source>
        <dbReference type="ARBA" id="ARBA00022571"/>
    </source>
</evidence>
<comment type="subcellular location">
    <subcellularLocation>
        <location evidence="1 13">Cytoplasm</location>
    </subcellularLocation>
</comment>
<sequence length="409" mass="43594">MKGKSEKIKVLKDGSVTSPMGFHAGGLFCGLRKKRLDIGWLMSEVPAAAAGVFTVNQFQAAPLLVTQESLNEQGILQGIIVNSGNANACTGLKGLEDAYEMRSLFAGKMAIPEYTAAVVSTGVIGVPLPMEKIFDGIHAIPSTPMQWNVNDFELAILTTDTCTKHAAAELIIDGKKVHIGGAAKGSGMIHPNMATMLGFVTTDANIDKATLKKALSQAVNKTFNQITVDGDTSTNDMVLILANGLAENQLLSPSHPEWDIFMEGLEEICKELAKKIARDGEGATKLIEVIVKGAQSEEAAKVIGKSVVGSSLVKSAIFGKDANWGRIICAAGYGGIPLELEKIVLHLGPYEIVSNGQSSPFSEEEVKAYLEKNESIQIQLDVGDGSGESVSWGCDLTYDYVRINASYRT</sequence>
<dbReference type="EC" id="2.3.1.1" evidence="13"/>
<comment type="catalytic activity">
    <reaction evidence="10 13">
        <text>L-glutamate + acetyl-CoA = N-acetyl-L-glutamate + CoA + H(+)</text>
        <dbReference type="Rhea" id="RHEA:24292"/>
        <dbReference type="ChEBI" id="CHEBI:15378"/>
        <dbReference type="ChEBI" id="CHEBI:29985"/>
        <dbReference type="ChEBI" id="CHEBI:44337"/>
        <dbReference type="ChEBI" id="CHEBI:57287"/>
        <dbReference type="ChEBI" id="CHEBI:57288"/>
        <dbReference type="EC" id="2.3.1.1"/>
    </reaction>
</comment>
<evidence type="ECO:0000256" key="3">
    <source>
        <dbReference type="ARBA" id="ARBA00011475"/>
    </source>
</evidence>
<proteinExistence type="inferred from homology"/>
<reference evidence="14 15" key="1">
    <citation type="submission" date="2018-10" db="EMBL/GenBank/DDBJ databases">
        <title>Falsibacillus sp. genome draft.</title>
        <authorList>
            <person name="Shi S."/>
        </authorList>
    </citation>
    <scope>NUCLEOTIDE SEQUENCE [LARGE SCALE GENOMIC DNA]</scope>
    <source>
        <strain evidence="14 15">GY 10110</strain>
    </source>
</reference>
<evidence type="ECO:0000256" key="9">
    <source>
        <dbReference type="ARBA" id="ARBA00023315"/>
    </source>
</evidence>
<dbReference type="InterPro" id="IPR016117">
    <property type="entry name" value="ArgJ-like_dom_sf"/>
</dbReference>
<dbReference type="GO" id="GO:0004042">
    <property type="term" value="F:L-glutamate N-acetyltransferase activity"/>
    <property type="evidence" value="ECO:0007669"/>
    <property type="project" value="UniProtKB-UniRule"/>
</dbReference>
<keyword evidence="15" id="KW-1185">Reference proteome</keyword>
<feature type="binding site" evidence="13">
    <location>
        <position position="195"/>
    </location>
    <ligand>
        <name>substrate</name>
    </ligand>
</feature>
<comment type="pathway">
    <text evidence="13">Amino-acid biosynthesis; L-arginine biosynthesis; L-ornithine and N-acetyl-L-glutamate from L-glutamate and N(2)-acetyl-L-ornithine (cyclic): step 1/1.</text>
</comment>
<name>A0A3L7JZV9_9BACI</name>
<evidence type="ECO:0000256" key="6">
    <source>
        <dbReference type="ARBA" id="ARBA00022679"/>
    </source>
</evidence>
<keyword evidence="5 13" id="KW-0028">Amino-acid biosynthesis</keyword>
<protein>
    <recommendedName>
        <fullName evidence="13">Arginine biosynthesis bifunctional protein ArgJ</fullName>
    </recommendedName>
    <domain>
        <recommendedName>
            <fullName evidence="13">Glutamate N-acetyltransferase</fullName>
            <ecNumber evidence="13">2.3.1.35</ecNumber>
        </recommendedName>
        <alternativeName>
            <fullName evidence="13">Ornithine acetyltransferase</fullName>
            <shortName evidence="13">OATase</shortName>
        </alternativeName>
        <alternativeName>
            <fullName evidence="13">Ornithine transacetylase</fullName>
        </alternativeName>
    </domain>
    <domain>
        <recommendedName>
            <fullName evidence="13">Amino-acid acetyltransferase</fullName>
            <ecNumber evidence="13">2.3.1.1</ecNumber>
        </recommendedName>
        <alternativeName>
            <fullName evidence="13">N-acetylglutamate synthase</fullName>
            <shortName evidence="13">AGSase</shortName>
        </alternativeName>
    </domain>
    <component>
        <recommendedName>
            <fullName evidence="13">Arginine biosynthesis bifunctional protein ArgJ alpha chain</fullName>
        </recommendedName>
    </component>
    <component>
        <recommendedName>
            <fullName evidence="13">Arginine biosynthesis bifunctional protein ArgJ beta chain</fullName>
        </recommendedName>
    </component>
</protein>
<comment type="caution">
    <text evidence="14">The sequence shown here is derived from an EMBL/GenBank/DDBJ whole genome shotgun (WGS) entry which is preliminary data.</text>
</comment>
<dbReference type="EC" id="2.3.1.35" evidence="13"/>
<dbReference type="Proteomes" id="UP000276770">
    <property type="component" value="Unassembled WGS sequence"/>
</dbReference>
<evidence type="ECO:0000313" key="14">
    <source>
        <dbReference type="EMBL" id="RLQ96333.1"/>
    </source>
</evidence>
<dbReference type="FunFam" id="3.10.20.340:FF:000001">
    <property type="entry name" value="Arginine biosynthesis bifunctional protein ArgJ, chloroplastic"/>
    <property type="match status" value="1"/>
</dbReference>
<keyword evidence="8 13" id="KW-0511">Multifunctional enzyme</keyword>
<feature type="binding site" evidence="13">
    <location>
        <position position="281"/>
    </location>
    <ligand>
        <name>substrate</name>
    </ligand>
</feature>
<dbReference type="GO" id="GO:0005737">
    <property type="term" value="C:cytoplasm"/>
    <property type="evidence" value="ECO:0007669"/>
    <property type="project" value="UniProtKB-SubCell"/>
</dbReference>
<keyword evidence="13" id="KW-0963">Cytoplasm</keyword>
<feature type="binding site" evidence="13">
    <location>
        <position position="184"/>
    </location>
    <ligand>
        <name>substrate</name>
    </ligand>
</feature>
<evidence type="ECO:0000256" key="10">
    <source>
        <dbReference type="ARBA" id="ARBA00048372"/>
    </source>
</evidence>
<evidence type="ECO:0000256" key="11">
    <source>
        <dbReference type="ARBA" id="ARBA00049439"/>
    </source>
</evidence>
<feature type="site" description="Cleavage; by autolysis" evidence="13">
    <location>
        <begin position="194"/>
        <end position="195"/>
    </location>
</feature>
<gene>
    <name evidence="13 14" type="primary">argJ</name>
    <name evidence="14" type="ORF">D9X91_07220</name>
</gene>
<feature type="chain" id="PRO_5023571981" description="Arginine biosynthesis bifunctional protein ArgJ beta chain" evidence="13">
    <location>
        <begin position="195"/>
        <end position="409"/>
    </location>
</feature>
<dbReference type="OrthoDB" id="9804242at2"/>
<organism evidence="14 15">
    <name type="scientific">Falsibacillus albus</name>
    <dbReference type="NCBI Taxonomy" id="2478915"/>
    <lineage>
        <taxon>Bacteria</taxon>
        <taxon>Bacillati</taxon>
        <taxon>Bacillota</taxon>
        <taxon>Bacilli</taxon>
        <taxon>Bacillales</taxon>
        <taxon>Bacillaceae</taxon>
        <taxon>Falsibacillus</taxon>
    </lineage>
</organism>
<dbReference type="CDD" id="cd02152">
    <property type="entry name" value="OAT"/>
    <property type="match status" value="1"/>
</dbReference>
<dbReference type="Gene3D" id="3.10.20.340">
    <property type="entry name" value="ArgJ beta chain, C-terminal domain"/>
    <property type="match status" value="1"/>
</dbReference>
<dbReference type="GO" id="GO:0004358">
    <property type="term" value="F:L-glutamate N-acetyltransferase activity, acting on acetyl-L-ornithine as donor"/>
    <property type="evidence" value="ECO:0007669"/>
    <property type="project" value="UniProtKB-UniRule"/>
</dbReference>
<dbReference type="Gene3D" id="3.30.2330.10">
    <property type="entry name" value="arginine biosynthesis bifunctional protein suprefamily"/>
    <property type="match status" value="1"/>
</dbReference>
<dbReference type="PANTHER" id="PTHR23100">
    <property type="entry name" value="ARGININE BIOSYNTHESIS BIFUNCTIONAL PROTEIN ARGJ"/>
    <property type="match status" value="1"/>
</dbReference>
<dbReference type="GO" id="GO:0006526">
    <property type="term" value="P:L-arginine biosynthetic process"/>
    <property type="evidence" value="ECO:0007669"/>
    <property type="project" value="UniProtKB-UniRule"/>
</dbReference>
<dbReference type="InterPro" id="IPR002813">
    <property type="entry name" value="Arg_biosynth_ArgJ"/>
</dbReference>
<evidence type="ECO:0000256" key="7">
    <source>
        <dbReference type="ARBA" id="ARBA00022813"/>
    </source>
</evidence>
<keyword evidence="7 13" id="KW-0068">Autocatalytic cleavage</keyword>
<dbReference type="NCBIfam" id="TIGR00120">
    <property type="entry name" value="ArgJ"/>
    <property type="match status" value="1"/>
</dbReference>
<keyword evidence="9 13" id="KW-0012">Acyltransferase</keyword>
<dbReference type="PANTHER" id="PTHR23100:SF0">
    <property type="entry name" value="ARGININE BIOSYNTHESIS BIFUNCTIONAL PROTEIN ARGJ, MITOCHONDRIAL"/>
    <property type="match status" value="1"/>
</dbReference>
<dbReference type="NCBIfam" id="NF003802">
    <property type="entry name" value="PRK05388.1"/>
    <property type="match status" value="1"/>
</dbReference>
<dbReference type="SUPFAM" id="SSF56266">
    <property type="entry name" value="DmpA/ArgJ-like"/>
    <property type="match status" value="1"/>
</dbReference>
<dbReference type="GO" id="GO:0006592">
    <property type="term" value="P:ornithine biosynthetic process"/>
    <property type="evidence" value="ECO:0007669"/>
    <property type="project" value="TreeGrafter"/>
</dbReference>
<dbReference type="Pfam" id="PF01960">
    <property type="entry name" value="ArgJ"/>
    <property type="match status" value="1"/>
</dbReference>
<feature type="chain" id="PRO_5023571982" description="Arginine biosynthesis bifunctional protein ArgJ alpha chain" evidence="13">
    <location>
        <begin position="1"/>
        <end position="194"/>
    </location>
</feature>
<evidence type="ECO:0000256" key="2">
    <source>
        <dbReference type="ARBA" id="ARBA00006774"/>
    </source>
</evidence>
<comment type="pathway">
    <text evidence="13">Amino-acid biosynthesis; L-arginine biosynthesis; N(2)-acetyl-L-ornithine from L-glutamate: step 1/4.</text>
</comment>
<feature type="site" description="Involved in the stabilization of negative charge on the oxyanion by the formation of the oxyanion hole" evidence="13">
    <location>
        <position position="121"/>
    </location>
</feature>
<keyword evidence="4 13" id="KW-0055">Arginine biosynthesis</keyword>
<feature type="binding site" evidence="13">
    <location>
        <position position="409"/>
    </location>
    <ligand>
        <name>substrate</name>
    </ligand>
</feature>
<dbReference type="InterPro" id="IPR042195">
    <property type="entry name" value="ArgJ_beta_C"/>
</dbReference>
<dbReference type="HAMAP" id="MF_01106">
    <property type="entry name" value="ArgJ"/>
    <property type="match status" value="1"/>
</dbReference>
<keyword evidence="6 13" id="KW-0808">Transferase</keyword>
<dbReference type="FunFam" id="3.30.2330.10:FF:000001">
    <property type="entry name" value="Arginine biosynthesis bifunctional protein ArgJ, mitochondrial"/>
    <property type="match status" value="1"/>
</dbReference>
<evidence type="ECO:0000256" key="8">
    <source>
        <dbReference type="ARBA" id="ARBA00023268"/>
    </source>
</evidence>
<comment type="function">
    <text evidence="12 13">Catalyzes two activities which are involved in the cyclic version of arginine biosynthesis: the synthesis of N-acetylglutamate from glutamate and acetyl-CoA as the acetyl donor, and of ornithine by transacetylation between N(2)-acetylornithine and glutamate.</text>
</comment>
<dbReference type="UniPathway" id="UPA00068">
    <property type="reaction ID" value="UER00106"/>
</dbReference>
<dbReference type="FunFam" id="3.60.70.12:FF:000001">
    <property type="entry name" value="Arginine biosynthesis bifunctional protein ArgJ, chloroplastic"/>
    <property type="match status" value="1"/>
</dbReference>
<comment type="subunit">
    <text evidence="3 13">Heterotetramer of two alpha and two beta chains.</text>
</comment>
<dbReference type="AlphaFoldDB" id="A0A3L7JZV9"/>
<comment type="catalytic activity">
    <reaction evidence="11 13">
        <text>N(2)-acetyl-L-ornithine + L-glutamate = N-acetyl-L-glutamate + L-ornithine</text>
        <dbReference type="Rhea" id="RHEA:15349"/>
        <dbReference type="ChEBI" id="CHEBI:29985"/>
        <dbReference type="ChEBI" id="CHEBI:44337"/>
        <dbReference type="ChEBI" id="CHEBI:46911"/>
        <dbReference type="ChEBI" id="CHEBI:57805"/>
        <dbReference type="EC" id="2.3.1.35"/>
    </reaction>
</comment>
<evidence type="ECO:0000313" key="15">
    <source>
        <dbReference type="Proteomes" id="UP000276770"/>
    </source>
</evidence>
<feature type="binding site" evidence="13">
    <location>
        <position position="404"/>
    </location>
    <ligand>
        <name>substrate</name>
    </ligand>
</feature>
<evidence type="ECO:0000256" key="1">
    <source>
        <dbReference type="ARBA" id="ARBA00004496"/>
    </source>
</evidence>
<dbReference type="Gene3D" id="3.60.70.12">
    <property type="entry name" value="L-amino peptidase D-ALA esterase/amidase"/>
    <property type="match status" value="1"/>
</dbReference>
<feature type="active site" description="Nucleophile" evidence="13">
    <location>
        <position position="195"/>
    </location>
</feature>
<feature type="binding site" evidence="13">
    <location>
        <position position="158"/>
    </location>
    <ligand>
        <name>substrate</name>
    </ligand>
</feature>
<comment type="similarity">
    <text evidence="2 13">Belongs to the ArgJ family.</text>
</comment>
<accession>A0A3L7JZV9</accession>
<evidence type="ECO:0000256" key="12">
    <source>
        <dbReference type="ARBA" id="ARBA00054976"/>
    </source>
</evidence>
<evidence type="ECO:0000256" key="5">
    <source>
        <dbReference type="ARBA" id="ARBA00022605"/>
    </source>
</evidence>
<feature type="site" description="Involved in the stabilization of negative charge on the oxyanion by the formation of the oxyanion hole" evidence="13">
    <location>
        <position position="122"/>
    </location>
</feature>
<dbReference type="EMBL" id="RCVZ01000004">
    <property type="protein sequence ID" value="RLQ96333.1"/>
    <property type="molecule type" value="Genomic_DNA"/>
</dbReference>
<evidence type="ECO:0000256" key="13">
    <source>
        <dbReference type="HAMAP-Rule" id="MF_01106"/>
    </source>
</evidence>